<feature type="transmembrane region" description="Helical" evidence="1">
    <location>
        <begin position="278"/>
        <end position="296"/>
    </location>
</feature>
<gene>
    <name evidence="2" type="ORF">EII40_11875</name>
</gene>
<organism evidence="2 3">
    <name type="scientific">Tannerella forsythia</name>
    <name type="common">Bacteroides forsythus</name>
    <dbReference type="NCBI Taxonomy" id="28112"/>
    <lineage>
        <taxon>Bacteria</taxon>
        <taxon>Pseudomonadati</taxon>
        <taxon>Bacteroidota</taxon>
        <taxon>Bacteroidia</taxon>
        <taxon>Bacteroidales</taxon>
        <taxon>Tannerellaceae</taxon>
        <taxon>Tannerella</taxon>
    </lineage>
</organism>
<proteinExistence type="predicted"/>
<protein>
    <submittedName>
        <fullName evidence="2">DUF5009 domain-containing protein</fullName>
    </submittedName>
</protein>
<keyword evidence="1" id="KW-1133">Transmembrane helix</keyword>
<comment type="caution">
    <text evidence="2">The sequence shown here is derived from an EMBL/GenBank/DDBJ whole genome shotgun (WGS) entry which is preliminary data.</text>
</comment>
<feature type="transmembrane region" description="Helical" evidence="1">
    <location>
        <begin position="214"/>
        <end position="235"/>
    </location>
</feature>
<dbReference type="PANTHER" id="PTHR31061">
    <property type="entry name" value="LD22376P"/>
    <property type="match status" value="1"/>
</dbReference>
<feature type="transmembrane region" description="Helical" evidence="1">
    <location>
        <begin position="344"/>
        <end position="362"/>
    </location>
</feature>
<keyword evidence="1" id="KW-0472">Membrane</keyword>
<evidence type="ECO:0000313" key="3">
    <source>
        <dbReference type="Proteomes" id="UP000278609"/>
    </source>
</evidence>
<name>A0A3P1XJC2_TANFO</name>
<dbReference type="OrthoDB" id="9788724at2"/>
<evidence type="ECO:0000256" key="1">
    <source>
        <dbReference type="SAM" id="Phobius"/>
    </source>
</evidence>
<sequence>MNTTPHKRLASLDLLRGFDLFCLLMLQPISMTWLKIADNPAWEPLARQFTHVPWEGVSFWDLIMPLFMFMSGITIPFSMSKYKREEKTDHRFYLRLLKRFAVLFFLGWIVQGNLLALDPACFHLYANTLQAIAVGYVVTVLCFVWLPLRGQIGAMALFFFAYLLVFSTVGKMDYEPGTNIAEEIDRCVLGRLRDGVLVNDDGCWDFDPNYHYTWILSSLNFVVTVMLGCFASQILRMPVKESQRLTRLLAVGLILTAVALAMTPVFPLIKHIWSSSMTLFYGGVCFLLMGLFYYVVDMKGIRFGIGWLKYYGMNSLVAYCLFFVVDFRSISHSLFFGLEQWMGAYYPLIGVCFQSFAVWWIVKRLYDLQLFFKA</sequence>
<feature type="transmembrane region" description="Helical" evidence="1">
    <location>
        <begin position="123"/>
        <end position="145"/>
    </location>
</feature>
<keyword evidence="1" id="KW-0812">Transmembrane</keyword>
<dbReference type="RefSeq" id="WP_124752443.1">
    <property type="nucleotide sequence ID" value="NZ_RQYS01000060.1"/>
</dbReference>
<feature type="transmembrane region" description="Helical" evidence="1">
    <location>
        <begin position="152"/>
        <end position="169"/>
    </location>
</feature>
<dbReference type="PANTHER" id="PTHR31061:SF24">
    <property type="entry name" value="LD22376P"/>
    <property type="match status" value="1"/>
</dbReference>
<dbReference type="Proteomes" id="UP000278609">
    <property type="component" value="Unassembled WGS sequence"/>
</dbReference>
<dbReference type="EMBL" id="RQYS01000060">
    <property type="protein sequence ID" value="RRD58621.1"/>
    <property type="molecule type" value="Genomic_DNA"/>
</dbReference>
<feature type="transmembrane region" description="Helical" evidence="1">
    <location>
        <begin position="247"/>
        <end position="266"/>
    </location>
</feature>
<feature type="transmembrane region" description="Helical" evidence="1">
    <location>
        <begin position="57"/>
        <end position="79"/>
    </location>
</feature>
<feature type="transmembrane region" description="Helical" evidence="1">
    <location>
        <begin position="20"/>
        <end position="37"/>
    </location>
</feature>
<accession>A0A3P1XJC2</accession>
<dbReference type="AlphaFoldDB" id="A0A3P1XJC2"/>
<feature type="transmembrane region" description="Helical" evidence="1">
    <location>
        <begin position="100"/>
        <end position="117"/>
    </location>
</feature>
<reference evidence="2 3" key="1">
    <citation type="submission" date="2018-11" db="EMBL/GenBank/DDBJ databases">
        <title>Genomes From Bacteria Associated with the Canine Oral Cavity: a Test Case for Automated Genome-Based Taxonomic Assignment.</title>
        <authorList>
            <person name="Coil D.A."/>
            <person name="Jospin G."/>
            <person name="Darling A.E."/>
            <person name="Wallis C."/>
            <person name="Davis I.J."/>
            <person name="Harris S."/>
            <person name="Eisen J.A."/>
            <person name="Holcombe L.J."/>
            <person name="O'Flynn C."/>
        </authorList>
    </citation>
    <scope>NUCLEOTIDE SEQUENCE [LARGE SCALE GENOMIC DNA]</scope>
    <source>
        <strain evidence="2 3">OH2617_COT-023</strain>
    </source>
</reference>
<evidence type="ECO:0000313" key="2">
    <source>
        <dbReference type="EMBL" id="RRD58621.1"/>
    </source>
</evidence>